<evidence type="ECO:0000256" key="8">
    <source>
        <dbReference type="ARBA" id="ARBA00022989"/>
    </source>
</evidence>
<dbReference type="SUPFAM" id="SSF158472">
    <property type="entry name" value="HAMP domain-like"/>
    <property type="match status" value="1"/>
</dbReference>
<dbReference type="SUPFAM" id="SSF47384">
    <property type="entry name" value="Homodimeric domain of signal transducing histidine kinase"/>
    <property type="match status" value="1"/>
</dbReference>
<keyword evidence="15" id="KW-1185">Reference proteome</keyword>
<reference evidence="14 15" key="1">
    <citation type="submission" date="2018-01" db="EMBL/GenBank/DDBJ databases">
        <title>Draft genome sequence of Salinispora sp. 13K206.</title>
        <authorList>
            <person name="Sahin N."/>
            <person name="Saygin H."/>
            <person name="Ay H."/>
        </authorList>
    </citation>
    <scope>NUCLEOTIDE SEQUENCE [LARGE SCALE GENOMIC DNA]</scope>
    <source>
        <strain evidence="14 15">13K206</strain>
    </source>
</reference>
<evidence type="ECO:0000256" key="10">
    <source>
        <dbReference type="ARBA" id="ARBA00023136"/>
    </source>
</evidence>
<evidence type="ECO:0000313" key="14">
    <source>
        <dbReference type="EMBL" id="PZG01765.1"/>
    </source>
</evidence>
<protein>
    <recommendedName>
        <fullName evidence="3">histidine kinase</fullName>
        <ecNumber evidence="3">2.7.13.3</ecNumber>
    </recommendedName>
</protein>
<feature type="domain" description="HAMP" evidence="13">
    <location>
        <begin position="181"/>
        <end position="233"/>
    </location>
</feature>
<organism evidence="14 15">
    <name type="scientific">Micromonospora deserti</name>
    <dbReference type="NCBI Taxonomy" id="2070366"/>
    <lineage>
        <taxon>Bacteria</taxon>
        <taxon>Bacillati</taxon>
        <taxon>Actinomycetota</taxon>
        <taxon>Actinomycetes</taxon>
        <taxon>Micromonosporales</taxon>
        <taxon>Micromonosporaceae</taxon>
        <taxon>Micromonospora</taxon>
    </lineage>
</organism>
<dbReference type="PANTHER" id="PTHR45436:SF5">
    <property type="entry name" value="SENSOR HISTIDINE KINASE TRCS"/>
    <property type="match status" value="1"/>
</dbReference>
<dbReference type="PANTHER" id="PTHR45436">
    <property type="entry name" value="SENSOR HISTIDINE KINASE YKOH"/>
    <property type="match status" value="1"/>
</dbReference>
<comment type="caution">
    <text evidence="14">The sequence shown here is derived from an EMBL/GenBank/DDBJ whole genome shotgun (WGS) entry which is preliminary data.</text>
</comment>
<dbReference type="Pfam" id="PF00672">
    <property type="entry name" value="HAMP"/>
    <property type="match status" value="1"/>
</dbReference>
<dbReference type="InterPro" id="IPR003660">
    <property type="entry name" value="HAMP_dom"/>
</dbReference>
<evidence type="ECO:0000256" key="5">
    <source>
        <dbReference type="ARBA" id="ARBA00022679"/>
    </source>
</evidence>
<evidence type="ECO:0000259" key="13">
    <source>
        <dbReference type="PROSITE" id="PS50885"/>
    </source>
</evidence>
<evidence type="ECO:0000256" key="2">
    <source>
        <dbReference type="ARBA" id="ARBA00004236"/>
    </source>
</evidence>
<keyword evidence="8 11" id="KW-1133">Transmembrane helix</keyword>
<keyword evidence="6 11" id="KW-0812">Transmembrane</keyword>
<feature type="domain" description="Histidine kinase" evidence="12">
    <location>
        <begin position="241"/>
        <end position="452"/>
    </location>
</feature>
<dbReference type="EC" id="2.7.13.3" evidence="3"/>
<dbReference type="SMART" id="SM00388">
    <property type="entry name" value="HisKA"/>
    <property type="match status" value="1"/>
</dbReference>
<evidence type="ECO:0000256" key="9">
    <source>
        <dbReference type="ARBA" id="ARBA00023012"/>
    </source>
</evidence>
<dbReference type="InterPro" id="IPR036890">
    <property type="entry name" value="HATPase_C_sf"/>
</dbReference>
<dbReference type="EMBL" id="POUB01000021">
    <property type="protein sequence ID" value="PZG01765.1"/>
    <property type="molecule type" value="Genomic_DNA"/>
</dbReference>
<dbReference type="InterPro" id="IPR050428">
    <property type="entry name" value="TCS_sensor_his_kinase"/>
</dbReference>
<comment type="subcellular location">
    <subcellularLocation>
        <location evidence="2">Cell membrane</location>
    </subcellularLocation>
</comment>
<dbReference type="SUPFAM" id="SSF55874">
    <property type="entry name" value="ATPase domain of HSP90 chaperone/DNA topoisomerase II/histidine kinase"/>
    <property type="match status" value="1"/>
</dbReference>
<proteinExistence type="predicted"/>
<evidence type="ECO:0000256" key="1">
    <source>
        <dbReference type="ARBA" id="ARBA00000085"/>
    </source>
</evidence>
<dbReference type="GO" id="GO:0000155">
    <property type="term" value="F:phosphorelay sensor kinase activity"/>
    <property type="evidence" value="ECO:0007669"/>
    <property type="project" value="InterPro"/>
</dbReference>
<keyword evidence="9" id="KW-0902">Two-component regulatory system</keyword>
<dbReference type="SMART" id="SM00387">
    <property type="entry name" value="HATPase_c"/>
    <property type="match status" value="1"/>
</dbReference>
<dbReference type="Proteomes" id="UP000248749">
    <property type="component" value="Unassembled WGS sequence"/>
</dbReference>
<dbReference type="PROSITE" id="PS50109">
    <property type="entry name" value="HIS_KIN"/>
    <property type="match status" value="1"/>
</dbReference>
<dbReference type="CDD" id="cd00075">
    <property type="entry name" value="HATPase"/>
    <property type="match status" value="1"/>
</dbReference>
<evidence type="ECO:0000256" key="4">
    <source>
        <dbReference type="ARBA" id="ARBA00022553"/>
    </source>
</evidence>
<dbReference type="InterPro" id="IPR036097">
    <property type="entry name" value="HisK_dim/P_sf"/>
</dbReference>
<feature type="transmembrane region" description="Helical" evidence="11">
    <location>
        <begin position="158"/>
        <end position="180"/>
    </location>
</feature>
<dbReference type="InterPro" id="IPR003594">
    <property type="entry name" value="HATPase_dom"/>
</dbReference>
<accession>A0A2W2D8T5</accession>
<dbReference type="Gene3D" id="3.30.565.10">
    <property type="entry name" value="Histidine kinase-like ATPase, C-terminal domain"/>
    <property type="match status" value="1"/>
</dbReference>
<evidence type="ECO:0000256" key="11">
    <source>
        <dbReference type="SAM" id="Phobius"/>
    </source>
</evidence>
<evidence type="ECO:0000256" key="6">
    <source>
        <dbReference type="ARBA" id="ARBA00022692"/>
    </source>
</evidence>
<evidence type="ECO:0000256" key="7">
    <source>
        <dbReference type="ARBA" id="ARBA00022777"/>
    </source>
</evidence>
<dbReference type="OrthoDB" id="9786919at2"/>
<keyword evidence="10 11" id="KW-0472">Membrane</keyword>
<dbReference type="Pfam" id="PF00512">
    <property type="entry name" value="HisKA"/>
    <property type="match status" value="1"/>
</dbReference>
<keyword evidence="5" id="KW-0808">Transferase</keyword>
<name>A0A2W2D8T5_9ACTN</name>
<dbReference type="InterPro" id="IPR005467">
    <property type="entry name" value="His_kinase_dom"/>
</dbReference>
<gene>
    <name evidence="14" type="ORF">C1I99_05665</name>
</gene>
<dbReference type="SMART" id="SM00304">
    <property type="entry name" value="HAMP"/>
    <property type="match status" value="1"/>
</dbReference>
<dbReference type="CDD" id="cd00082">
    <property type="entry name" value="HisKA"/>
    <property type="match status" value="1"/>
</dbReference>
<evidence type="ECO:0000256" key="3">
    <source>
        <dbReference type="ARBA" id="ARBA00012438"/>
    </source>
</evidence>
<dbReference type="GO" id="GO:0005886">
    <property type="term" value="C:plasma membrane"/>
    <property type="evidence" value="ECO:0007669"/>
    <property type="project" value="UniProtKB-SubCell"/>
</dbReference>
<keyword evidence="7 14" id="KW-0418">Kinase</keyword>
<sequence length="452" mass="47969">MVRQLVATYVLLVALAIGGFTIPVAVTLSGQLRGDTESAVRREAETAARLLAVDDDSSRRALTSLVDAFERETPGRMDVLLAGGRPAGSLPMPVASDDAAFSAALAGREWQRWGDASALAAEGLVLAVPAQAENGEVVGAVRISYPAAPVDTRIRQIWLFRVALAVGVLIVAAMLGSLLARRLTRPLRELNEMASVLRDGDLTARAKESGPAEIRTLARTLNNATETIDVLIRSQRAFVADASHQLRTPLTALRLALDNIADGIDDVAVREDVERATAEVVRMTRLVNGLLALAKAQAQVAAVARVPVNRVVAERFEIWRAVADDRAVELRLDAPASDTFALATPGHLEQVLDNVLSNALDFSPNGGVVTVSIRRREGMVVTTVLDEGPGMSTAERERAFDRFWRGPAGQGRSGFGLGLAIVKQLVLDIGGTVALDEAPSGGVAVRIALRAA</sequence>
<keyword evidence="4" id="KW-0597">Phosphoprotein</keyword>
<dbReference type="AlphaFoldDB" id="A0A2W2D8T5"/>
<comment type="catalytic activity">
    <reaction evidence="1">
        <text>ATP + protein L-histidine = ADP + protein N-phospho-L-histidine.</text>
        <dbReference type="EC" id="2.7.13.3"/>
    </reaction>
</comment>
<evidence type="ECO:0000259" key="12">
    <source>
        <dbReference type="PROSITE" id="PS50109"/>
    </source>
</evidence>
<dbReference type="PROSITE" id="PS50885">
    <property type="entry name" value="HAMP"/>
    <property type="match status" value="1"/>
</dbReference>
<dbReference type="Gene3D" id="6.10.340.10">
    <property type="match status" value="1"/>
</dbReference>
<dbReference type="Gene3D" id="1.10.287.130">
    <property type="match status" value="1"/>
</dbReference>
<dbReference type="CDD" id="cd06225">
    <property type="entry name" value="HAMP"/>
    <property type="match status" value="1"/>
</dbReference>
<evidence type="ECO:0000313" key="15">
    <source>
        <dbReference type="Proteomes" id="UP000248749"/>
    </source>
</evidence>
<dbReference type="Pfam" id="PF02518">
    <property type="entry name" value="HATPase_c"/>
    <property type="match status" value="1"/>
</dbReference>
<dbReference type="PRINTS" id="PR00344">
    <property type="entry name" value="BCTRLSENSOR"/>
</dbReference>
<dbReference type="InterPro" id="IPR003661">
    <property type="entry name" value="HisK_dim/P_dom"/>
</dbReference>
<dbReference type="InterPro" id="IPR004358">
    <property type="entry name" value="Sig_transdc_His_kin-like_C"/>
</dbReference>